<feature type="compositionally biased region" description="Polar residues" evidence="1">
    <location>
        <begin position="156"/>
        <end position="166"/>
    </location>
</feature>
<dbReference type="GO" id="GO:0005814">
    <property type="term" value="C:centriole"/>
    <property type="evidence" value="ECO:0007669"/>
    <property type="project" value="TreeGrafter"/>
</dbReference>
<evidence type="ECO:0008006" key="6">
    <source>
        <dbReference type="Google" id="ProtNLM"/>
    </source>
</evidence>
<evidence type="ECO:0000256" key="1">
    <source>
        <dbReference type="SAM" id="MobiDB-lite"/>
    </source>
</evidence>
<feature type="compositionally biased region" description="Polar residues" evidence="1">
    <location>
        <begin position="174"/>
        <end position="183"/>
    </location>
</feature>
<feature type="compositionally biased region" description="Polar residues" evidence="1">
    <location>
        <begin position="525"/>
        <end position="534"/>
    </location>
</feature>
<feature type="region of interest" description="Disordered" evidence="1">
    <location>
        <begin position="499"/>
        <end position="541"/>
    </location>
</feature>
<name>A0A0L8G699_OCTBM</name>
<feature type="domain" description="Cep192-like" evidence="3">
    <location>
        <begin position="778"/>
        <end position="910"/>
    </location>
</feature>
<dbReference type="GO" id="GO:0000242">
    <property type="term" value="C:pericentriolar material"/>
    <property type="evidence" value="ECO:0007669"/>
    <property type="project" value="TreeGrafter"/>
</dbReference>
<feature type="compositionally biased region" description="Basic and acidic residues" evidence="1">
    <location>
        <begin position="133"/>
        <end position="152"/>
    </location>
</feature>
<dbReference type="Gene3D" id="2.60.40.10">
    <property type="entry name" value="Immunoglobulins"/>
    <property type="match status" value="1"/>
</dbReference>
<feature type="domain" description="Cep192-like" evidence="2">
    <location>
        <begin position="653"/>
        <end position="769"/>
    </location>
</feature>
<sequence>MSVGTYMRIGSETLPNSFLYNQSLSIAASTVLENLADVGTRTASVQLQDVQHPVHMSAKKNKNLEAANPKQNPTAESFCEQLQIPDEKQEDLTLVSQSLVSNSLISDMLNGVSLSLPCKEIASRFESEVNHRCRSRESVQKKEPSHQIDAKYCKAATSQSDTSSRVTGGLELPTPTQQLHSDATQGLNPSQIALHSFNDEAPFTELSVSLSSADTLRDPLLLESSSSHTRNGPLSSAPISGRTQKSLLSLTPSLRDARKVTSLSAPTSTYTRKVLFSSAPSSMDTQKIPLSLAPSSIDTLKVPSVSAPTSILHTASSMSSSTHSSTLAASTATHDLRTKLSSETPVNISRGVFSPGTSITHSMQTVPSQVPAPSFIQSRSSPGADSTHSIQTVPSTGVFNLDMLGGIPSRERPAVSATSISTTNAASKLQRTVYSAPTVSSKTHKYVSSPLPGSNRPQVSSDIQHQDEFVRPHRVNSLDSLRGKALATNKNAYVPQSRLSMRSGTGTGEDNLQRHLSFNGEPLKSETNLASSTKTKPEATKISMADVGPYCENKKFSDNTMHPSRELKGPPNEGGSVQHANKTKQNFIGEGNDESKLWKTIIEEPLEQTQLNPFMSILAASEPLSKDQLGHNGNCSSVLADPNLAACKSVLDVSSLAKFSDCCIGIAEKSSITIRNLSNYWVECNIELVHILVNGLEMSTTDYCPFLLKSKIALGPTEVNEYEVIFFPQEPGSYVAKVKVESFTQTASSKHKNETAAPSAHFVKLVAVADSPRLHIEPKSLDFGKQSWGTSKSLPVRLANKSNAKLPLRLVISSQGVFRWDHYSIVENVREECSYAVSNKTICNLVLPGSQAGCMLNMLSLQVFCDLAKNSALKDNTKSASLVGLVEIQLDVPNSLPPLAVIHLSVVAGIYNLQIINGVDLIKMETSLMTPHTHKVTLLNSGTFDFNVMLYINNSDNVFSLDSNRKSISVGQVASVHVTFHPTDEAVKSYNM</sequence>
<dbReference type="InterPro" id="IPR013783">
    <property type="entry name" value="Ig-like_fold"/>
</dbReference>
<feature type="domain" description="Cep192-like" evidence="4">
    <location>
        <begin position="915"/>
        <end position="988"/>
    </location>
</feature>
<dbReference type="OrthoDB" id="67059at2759"/>
<organism evidence="5">
    <name type="scientific">Octopus bimaculoides</name>
    <name type="common">California two-spotted octopus</name>
    <dbReference type="NCBI Taxonomy" id="37653"/>
    <lineage>
        <taxon>Eukaryota</taxon>
        <taxon>Metazoa</taxon>
        <taxon>Spiralia</taxon>
        <taxon>Lophotrochozoa</taxon>
        <taxon>Mollusca</taxon>
        <taxon>Cephalopoda</taxon>
        <taxon>Coleoidea</taxon>
        <taxon>Octopodiformes</taxon>
        <taxon>Octopoda</taxon>
        <taxon>Incirrata</taxon>
        <taxon>Octopodidae</taxon>
        <taxon>Octopus</taxon>
    </lineage>
</organism>
<dbReference type="Pfam" id="PF22067">
    <property type="entry name" value="Cep192_D3"/>
    <property type="match status" value="1"/>
</dbReference>
<dbReference type="Pfam" id="PF22060">
    <property type="entry name" value="Cep192_D1"/>
    <property type="match status" value="1"/>
</dbReference>
<dbReference type="GO" id="GO:0051298">
    <property type="term" value="P:centrosome duplication"/>
    <property type="evidence" value="ECO:0007669"/>
    <property type="project" value="InterPro"/>
</dbReference>
<evidence type="ECO:0000313" key="5">
    <source>
        <dbReference type="EMBL" id="KOF72562.1"/>
    </source>
</evidence>
<dbReference type="InterPro" id="IPR054085">
    <property type="entry name" value="Cep192-like_D1"/>
</dbReference>
<gene>
    <name evidence="5" type="ORF">OCBIM_22039258mg</name>
</gene>
<dbReference type="InterPro" id="IPR039103">
    <property type="entry name" value="Spd-2/CEP192"/>
</dbReference>
<feature type="region of interest" description="Disordered" evidence="1">
    <location>
        <begin position="133"/>
        <end position="183"/>
    </location>
</feature>
<dbReference type="PANTHER" id="PTHR16029">
    <property type="entry name" value="CENTROSOMAL PROTEIN OF 192 KDA"/>
    <property type="match status" value="1"/>
</dbReference>
<dbReference type="GO" id="GO:0071539">
    <property type="term" value="P:protein localization to centrosome"/>
    <property type="evidence" value="ECO:0007669"/>
    <property type="project" value="InterPro"/>
</dbReference>
<dbReference type="InterPro" id="IPR054089">
    <property type="entry name" value="Cep192-like_D3"/>
</dbReference>
<reference evidence="5" key="1">
    <citation type="submission" date="2015-07" db="EMBL/GenBank/DDBJ databases">
        <title>MeaNS - Measles Nucleotide Surveillance Program.</title>
        <authorList>
            <person name="Tran T."/>
            <person name="Druce J."/>
        </authorList>
    </citation>
    <scope>NUCLEOTIDE SEQUENCE</scope>
    <source>
        <strain evidence="5">UCB-OBI-ISO-001</strain>
        <tissue evidence="5">Gonad</tissue>
    </source>
</reference>
<dbReference type="GO" id="GO:0090307">
    <property type="term" value="P:mitotic spindle assembly"/>
    <property type="evidence" value="ECO:0007669"/>
    <property type="project" value="TreeGrafter"/>
</dbReference>
<feature type="region of interest" description="Disordered" evidence="1">
    <location>
        <begin position="553"/>
        <end position="579"/>
    </location>
</feature>
<proteinExistence type="predicted"/>
<feature type="compositionally biased region" description="Polar residues" evidence="1">
    <location>
        <begin position="499"/>
        <end position="516"/>
    </location>
</feature>
<dbReference type="GO" id="GO:0005737">
    <property type="term" value="C:cytoplasm"/>
    <property type="evidence" value="ECO:0007669"/>
    <property type="project" value="TreeGrafter"/>
</dbReference>
<feature type="compositionally biased region" description="Basic and acidic residues" evidence="1">
    <location>
        <begin position="553"/>
        <end position="568"/>
    </location>
</feature>
<dbReference type="AlphaFoldDB" id="A0A0L8G699"/>
<dbReference type="EMBL" id="KQ423598">
    <property type="protein sequence ID" value="KOF72562.1"/>
    <property type="molecule type" value="Genomic_DNA"/>
</dbReference>
<dbReference type="Pfam" id="PF22064">
    <property type="entry name" value="Cep192_D2"/>
    <property type="match status" value="1"/>
</dbReference>
<accession>A0A0L8G699</accession>
<dbReference type="PANTHER" id="PTHR16029:SF11">
    <property type="entry name" value="CENTROSOMAL PROTEIN OF 192 KDA"/>
    <property type="match status" value="1"/>
</dbReference>
<dbReference type="GO" id="GO:0019901">
    <property type="term" value="F:protein kinase binding"/>
    <property type="evidence" value="ECO:0007669"/>
    <property type="project" value="TreeGrafter"/>
</dbReference>
<feature type="region of interest" description="Disordered" evidence="1">
    <location>
        <begin position="223"/>
        <end position="245"/>
    </location>
</feature>
<dbReference type="GO" id="GO:0090222">
    <property type="term" value="P:centrosome-templated microtubule nucleation"/>
    <property type="evidence" value="ECO:0007669"/>
    <property type="project" value="InterPro"/>
</dbReference>
<feature type="region of interest" description="Disordered" evidence="1">
    <location>
        <begin position="441"/>
        <end position="460"/>
    </location>
</feature>
<protein>
    <recommendedName>
        <fullName evidence="6">Abnormal spindle-like microcephaly-associated protein ASH domain-containing protein</fullName>
    </recommendedName>
</protein>
<dbReference type="InterPro" id="IPR054086">
    <property type="entry name" value="Cep192-like_D2"/>
</dbReference>
<feature type="compositionally biased region" description="Polar residues" evidence="1">
    <location>
        <begin position="451"/>
        <end position="460"/>
    </location>
</feature>
<evidence type="ECO:0000259" key="4">
    <source>
        <dbReference type="Pfam" id="PF22067"/>
    </source>
</evidence>
<evidence type="ECO:0000259" key="2">
    <source>
        <dbReference type="Pfam" id="PF22060"/>
    </source>
</evidence>
<evidence type="ECO:0000259" key="3">
    <source>
        <dbReference type="Pfam" id="PF22064"/>
    </source>
</evidence>